<dbReference type="Proteomes" id="UP000054926">
    <property type="component" value="Unassembled WGS sequence"/>
</dbReference>
<comment type="caution">
    <text evidence="2">The sequence shown here is derived from an EMBL/GenBank/DDBJ whole genome shotgun (WGS) entry which is preliminary data.</text>
</comment>
<dbReference type="OrthoDB" id="9781927at2"/>
<keyword evidence="1" id="KW-0472">Membrane</keyword>
<dbReference type="InterPro" id="IPR007404">
    <property type="entry name" value="YdjM-like"/>
</dbReference>
<evidence type="ECO:0000313" key="3">
    <source>
        <dbReference type="Proteomes" id="UP000054926"/>
    </source>
</evidence>
<dbReference type="AlphaFoldDB" id="A0A0W0ZIN4"/>
<feature type="transmembrane region" description="Helical" evidence="1">
    <location>
        <begin position="155"/>
        <end position="171"/>
    </location>
</feature>
<organism evidence="2 3">
    <name type="scientific">Legionella steelei</name>
    <dbReference type="NCBI Taxonomy" id="947033"/>
    <lineage>
        <taxon>Bacteria</taxon>
        <taxon>Pseudomonadati</taxon>
        <taxon>Pseudomonadota</taxon>
        <taxon>Gammaproteobacteria</taxon>
        <taxon>Legionellales</taxon>
        <taxon>Legionellaceae</taxon>
        <taxon>Legionella</taxon>
    </lineage>
</organism>
<dbReference type="RefSeq" id="WP_058511032.1">
    <property type="nucleotide sequence ID" value="NZ_LNYY01000019.1"/>
</dbReference>
<name>A0A0W0ZIN4_9GAMM</name>
<dbReference type="PATRIC" id="fig|947033.5.peg.2372"/>
<feature type="transmembrane region" description="Helical" evidence="1">
    <location>
        <begin position="127"/>
        <end position="148"/>
    </location>
</feature>
<keyword evidence="1" id="KW-1133">Transmembrane helix</keyword>
<accession>A0A0W0ZIN4</accession>
<reference evidence="2 3" key="1">
    <citation type="submission" date="2015-11" db="EMBL/GenBank/DDBJ databases">
        <title>Genomic analysis of 38 Legionella species identifies large and diverse effector repertoires.</title>
        <authorList>
            <person name="Burstein D."/>
            <person name="Amaro F."/>
            <person name="Zusman T."/>
            <person name="Lifshitz Z."/>
            <person name="Cohen O."/>
            <person name="Gilbert J.A."/>
            <person name="Pupko T."/>
            <person name="Shuman H.A."/>
            <person name="Segal G."/>
        </authorList>
    </citation>
    <scope>NUCLEOTIDE SEQUENCE [LARGE SCALE GENOMIC DNA]</scope>
    <source>
        <strain evidence="2 3">IMVS3376</strain>
    </source>
</reference>
<dbReference type="InterPro" id="IPR053170">
    <property type="entry name" value="Transcription_regulator"/>
</dbReference>
<feature type="transmembrane region" description="Helical" evidence="1">
    <location>
        <begin position="58"/>
        <end position="80"/>
    </location>
</feature>
<sequence length="323" mass="36567">MDPVTHAVLGAACSQAILYQHDKHNAWLVGGLAAMAPDLDVFIQESGNPMLFFLYHRYFTHSLLFIPVGALIITLLLLLFKRFRTSWKFTFLAALIGYSTHGLLDACTHYGTVLFWPFSTARVSWDIVSIIDPFVTIPLFLGVVATLVFDKRRPVIIALVLVSSFMLFHIVQHQRAMSAFRGELAKLRLNIKKVRVFPKLLSSTQWRGIALNTDRIYIIDASIPLFNASKSQLIASYPAFSYPKLPGYIKGSPTLLSDFTIFNWFTDNYLITVHNNPLLLADGRFLTDNNATIALWSIQFLATQPHVNELNFLRIDNYQPNSL</sequence>
<proteinExistence type="predicted"/>
<protein>
    <submittedName>
        <fullName evidence="2">Integral membrane protein</fullName>
    </submittedName>
</protein>
<evidence type="ECO:0000313" key="2">
    <source>
        <dbReference type="EMBL" id="KTD69077.1"/>
    </source>
</evidence>
<keyword evidence="1" id="KW-0812">Transmembrane</keyword>
<dbReference type="PANTHER" id="PTHR40031:SF1">
    <property type="entry name" value="MEMBRANE-BOUND METAL-DEPENDENT HYDROLASE"/>
    <property type="match status" value="1"/>
</dbReference>
<evidence type="ECO:0000256" key="1">
    <source>
        <dbReference type="SAM" id="Phobius"/>
    </source>
</evidence>
<dbReference type="PANTHER" id="PTHR40031">
    <property type="entry name" value="HYPOTHETICAL MEMBRANE SPANNING PROTEIN"/>
    <property type="match status" value="1"/>
</dbReference>
<dbReference type="STRING" id="947033.Lste_2235"/>
<dbReference type="EMBL" id="LNYY01000019">
    <property type="protein sequence ID" value="KTD69077.1"/>
    <property type="molecule type" value="Genomic_DNA"/>
</dbReference>
<dbReference type="Pfam" id="PF04307">
    <property type="entry name" value="YdjM"/>
    <property type="match status" value="1"/>
</dbReference>
<keyword evidence="3" id="KW-1185">Reference proteome</keyword>
<gene>
    <name evidence="2" type="ORF">Lste_2235</name>
</gene>